<dbReference type="PANTHER" id="PTHR14859:SF17">
    <property type="entry name" value="ENDONUCLEASE_EXONUCLEASE_PHOSPHATASE DOMAIN-CONTAINING PROTEIN"/>
    <property type="match status" value="1"/>
</dbReference>
<dbReference type="EMBL" id="JBJQND010000009">
    <property type="protein sequence ID" value="KAL3866390.1"/>
    <property type="molecule type" value="Genomic_DNA"/>
</dbReference>
<dbReference type="InterPro" id="IPR005135">
    <property type="entry name" value="Endo/exonuclease/phosphatase"/>
</dbReference>
<comment type="caution">
    <text evidence="2">The sequence shown here is derived from an EMBL/GenBank/DDBJ whole genome shotgun (WGS) entry which is preliminary data.</text>
</comment>
<dbReference type="SUPFAM" id="SSF56219">
    <property type="entry name" value="DNase I-like"/>
    <property type="match status" value="1"/>
</dbReference>
<accession>A0ABD3VXQ0</accession>
<dbReference type="InterPro" id="IPR051916">
    <property type="entry name" value="GPI-anchor_lipid_remodeler"/>
</dbReference>
<reference evidence="2 3" key="1">
    <citation type="submission" date="2024-11" db="EMBL/GenBank/DDBJ databases">
        <title>Chromosome-level genome assembly of the freshwater bivalve Anodonta woodiana.</title>
        <authorList>
            <person name="Chen X."/>
        </authorList>
    </citation>
    <scope>NUCLEOTIDE SEQUENCE [LARGE SCALE GENOMIC DNA]</scope>
    <source>
        <strain evidence="2">MN2024</strain>
        <tissue evidence="2">Gills</tissue>
    </source>
</reference>
<name>A0ABD3VXQ0_SINWO</name>
<dbReference type="Pfam" id="PF03372">
    <property type="entry name" value="Exo_endo_phos"/>
    <property type="match status" value="1"/>
</dbReference>
<dbReference type="InterPro" id="IPR036691">
    <property type="entry name" value="Endo/exonu/phosph_ase_sf"/>
</dbReference>
<evidence type="ECO:0000259" key="1">
    <source>
        <dbReference type="Pfam" id="PF03372"/>
    </source>
</evidence>
<sequence>MLAFYACLQQKCASYIFKLSQECLICVFIRNDINEARNLCYLNSTTMVNVPGLLLFSKTKIIQASAVEYHPNVTEIAKRGYIKARIQKLGTIVCTHLSTPFLGSLYPEAFHKYGNYSVQNMAEVNKLLAAVKGITPLVLAGDFNTGPGQPKSDVCAELPESYNVLTSSEARLVPTTINKCTFCTGNTWLKQDCGWTIDHIFLRGHTLKCITRILDDPYVQKQHYISDHYGVMATIKVRKSKY</sequence>
<evidence type="ECO:0000313" key="2">
    <source>
        <dbReference type="EMBL" id="KAL3866390.1"/>
    </source>
</evidence>
<organism evidence="2 3">
    <name type="scientific">Sinanodonta woodiana</name>
    <name type="common">Chinese pond mussel</name>
    <name type="synonym">Anodonta woodiana</name>
    <dbReference type="NCBI Taxonomy" id="1069815"/>
    <lineage>
        <taxon>Eukaryota</taxon>
        <taxon>Metazoa</taxon>
        <taxon>Spiralia</taxon>
        <taxon>Lophotrochozoa</taxon>
        <taxon>Mollusca</taxon>
        <taxon>Bivalvia</taxon>
        <taxon>Autobranchia</taxon>
        <taxon>Heteroconchia</taxon>
        <taxon>Palaeoheterodonta</taxon>
        <taxon>Unionida</taxon>
        <taxon>Unionoidea</taxon>
        <taxon>Unionidae</taxon>
        <taxon>Unioninae</taxon>
        <taxon>Sinanodonta</taxon>
    </lineage>
</organism>
<dbReference type="Proteomes" id="UP001634394">
    <property type="component" value="Unassembled WGS sequence"/>
</dbReference>
<proteinExistence type="predicted"/>
<feature type="domain" description="Endonuclease/exonuclease/phosphatase" evidence="1">
    <location>
        <begin position="105"/>
        <end position="228"/>
    </location>
</feature>
<gene>
    <name evidence="2" type="ORF">ACJMK2_043692</name>
</gene>
<evidence type="ECO:0000313" key="3">
    <source>
        <dbReference type="Proteomes" id="UP001634394"/>
    </source>
</evidence>
<dbReference type="PANTHER" id="PTHR14859">
    <property type="entry name" value="CALCOFLUOR WHITE HYPERSENSITIVE PROTEIN PRECURSOR"/>
    <property type="match status" value="1"/>
</dbReference>
<dbReference type="AlphaFoldDB" id="A0ABD3VXQ0"/>
<protein>
    <recommendedName>
        <fullName evidence="1">Endonuclease/exonuclease/phosphatase domain-containing protein</fullName>
    </recommendedName>
</protein>
<keyword evidence="3" id="KW-1185">Reference proteome</keyword>
<dbReference type="Gene3D" id="3.60.10.10">
    <property type="entry name" value="Endonuclease/exonuclease/phosphatase"/>
    <property type="match status" value="1"/>
</dbReference>